<dbReference type="PANTHER" id="PTHR43155:SF2">
    <property type="entry name" value="CYCLIC DI-GMP PHOSPHODIESTERASE PA4108"/>
    <property type="match status" value="1"/>
</dbReference>
<dbReference type="PANTHER" id="PTHR43155">
    <property type="entry name" value="CYCLIC DI-GMP PHOSPHODIESTERASE PA4108-RELATED"/>
    <property type="match status" value="1"/>
</dbReference>
<proteinExistence type="predicted"/>
<dbReference type="Gene3D" id="1.10.3210.10">
    <property type="entry name" value="Hypothetical protein af1432"/>
    <property type="match status" value="1"/>
</dbReference>
<gene>
    <name evidence="2" type="ORF">J2T15_000504</name>
</gene>
<evidence type="ECO:0000259" key="1">
    <source>
        <dbReference type="PROSITE" id="PS51832"/>
    </source>
</evidence>
<dbReference type="EMBL" id="JAUSSU010000001">
    <property type="protein sequence ID" value="MDQ0111088.1"/>
    <property type="molecule type" value="Genomic_DNA"/>
</dbReference>
<dbReference type="InterPro" id="IPR003607">
    <property type="entry name" value="HD/PDEase_dom"/>
</dbReference>
<keyword evidence="3" id="KW-1185">Reference proteome</keyword>
<reference evidence="2 3" key="1">
    <citation type="submission" date="2023-07" db="EMBL/GenBank/DDBJ databases">
        <title>Sorghum-associated microbial communities from plants grown in Nebraska, USA.</title>
        <authorList>
            <person name="Schachtman D."/>
        </authorList>
    </citation>
    <scope>NUCLEOTIDE SEQUENCE [LARGE SCALE GENOMIC DNA]</scope>
    <source>
        <strain evidence="2 3">CC482</strain>
    </source>
</reference>
<comment type="caution">
    <text evidence="2">The sequence shown here is derived from an EMBL/GenBank/DDBJ whole genome shotgun (WGS) entry which is preliminary data.</text>
</comment>
<evidence type="ECO:0000313" key="3">
    <source>
        <dbReference type="Proteomes" id="UP001229346"/>
    </source>
</evidence>
<dbReference type="Proteomes" id="UP001229346">
    <property type="component" value="Unassembled WGS sequence"/>
</dbReference>
<dbReference type="RefSeq" id="WP_307200728.1">
    <property type="nucleotide sequence ID" value="NZ_JAUSSU010000001.1"/>
</dbReference>
<protein>
    <submittedName>
        <fullName evidence="2">HD-GYP domain-containing protein (C-di-GMP phosphodiesterase class II)</fullName>
    </submittedName>
</protein>
<accession>A0ABT9TUP8</accession>
<organism evidence="2 3">
    <name type="scientific">Paenibacillus harenae</name>
    <dbReference type="NCBI Taxonomy" id="306543"/>
    <lineage>
        <taxon>Bacteria</taxon>
        <taxon>Bacillati</taxon>
        <taxon>Bacillota</taxon>
        <taxon>Bacilli</taxon>
        <taxon>Bacillales</taxon>
        <taxon>Paenibacillaceae</taxon>
        <taxon>Paenibacillus</taxon>
    </lineage>
</organism>
<dbReference type="InterPro" id="IPR037522">
    <property type="entry name" value="HD_GYP_dom"/>
</dbReference>
<evidence type="ECO:0000313" key="2">
    <source>
        <dbReference type="EMBL" id="MDQ0111088.1"/>
    </source>
</evidence>
<name>A0ABT9TUP8_PAEHA</name>
<dbReference type="PROSITE" id="PS51832">
    <property type="entry name" value="HD_GYP"/>
    <property type="match status" value="1"/>
</dbReference>
<feature type="domain" description="HD-GYP" evidence="1">
    <location>
        <begin position="112"/>
        <end position="308"/>
    </location>
</feature>
<dbReference type="CDD" id="cd00077">
    <property type="entry name" value="HDc"/>
    <property type="match status" value="1"/>
</dbReference>
<dbReference type="SUPFAM" id="SSF109604">
    <property type="entry name" value="HD-domain/PDEase-like"/>
    <property type="match status" value="1"/>
</dbReference>
<dbReference type="Pfam" id="PF13487">
    <property type="entry name" value="HD_5"/>
    <property type="match status" value="1"/>
</dbReference>
<sequence length="362" mass="40556">MREADVTNLKEGDLLAKPILADNGTMILGKGTVMTELYIKRLIQRKIRNVWIEHREGQAQQSEPPLIPDNKPSRTLLFNQIIDRLDNHSLCGHAFSGETEQRHKRLYRNSVNDFLSQSETTSLLVQLQAYDQTLYEHAIDVSILSTIIGMECGYDAERMLELTIGSLLFDIGMTQLPAAITAGERNLTAREQEQLESHTALGFRMLLDIQGMPAPSAQCALLHHERYDGSGYPLRIKGSVFPEYAQIVALSDLYGRLLAKAKRQSNCKTDDVIEFMFASGNHYFNADLVKIFLKQITAYPLLSVLKLSNGQTGIVKSYNSAIIHRPVVQIIRDAEGNHLNAPYEIDLALSRNLTVLHAASHS</sequence>